<comment type="caution">
    <text evidence="1">The sequence shown here is derived from an EMBL/GenBank/DDBJ whole genome shotgun (WGS) entry which is preliminary data.</text>
</comment>
<sequence length="130" mass="14611">MLQRNNKRYVTVNRTEDRGYGFTIVCPIWMISLRVTRADMHFLPVRDTVLQPPMHAGSGTISILRLSLGEQTRAPGALSTGPSGPRFRHPHTHNYANPVPASPRQKTPPENEYPSTGSWDHLMMFPCSLS</sequence>
<protein>
    <submittedName>
        <fullName evidence="1">Uncharacterized protein</fullName>
    </submittedName>
</protein>
<reference evidence="1" key="1">
    <citation type="submission" date="2021-05" db="EMBL/GenBank/DDBJ databases">
        <authorList>
            <person name="Pan Q."/>
            <person name="Jouanno E."/>
            <person name="Zahm M."/>
            <person name="Klopp C."/>
            <person name="Cabau C."/>
            <person name="Louis A."/>
            <person name="Berthelot C."/>
            <person name="Parey E."/>
            <person name="Roest Crollius H."/>
            <person name="Montfort J."/>
            <person name="Robinson-Rechavi M."/>
            <person name="Bouchez O."/>
            <person name="Lampietro C."/>
            <person name="Lopez Roques C."/>
            <person name="Donnadieu C."/>
            <person name="Postlethwait J."/>
            <person name="Bobe J."/>
            <person name="Dillon D."/>
            <person name="Chandos A."/>
            <person name="von Hippel F."/>
            <person name="Guiguen Y."/>
        </authorList>
    </citation>
    <scope>NUCLEOTIDE SEQUENCE</scope>
    <source>
        <strain evidence="1">YG-Jan2019</strain>
    </source>
</reference>
<gene>
    <name evidence="1" type="ORF">DPEC_G00028040</name>
</gene>
<dbReference type="Proteomes" id="UP001157502">
    <property type="component" value="Chromosome 2"/>
</dbReference>
<evidence type="ECO:0000313" key="2">
    <source>
        <dbReference type="Proteomes" id="UP001157502"/>
    </source>
</evidence>
<name>A0ACC2HHZ2_DALPE</name>
<accession>A0ACC2HHZ2</accession>
<evidence type="ECO:0000313" key="1">
    <source>
        <dbReference type="EMBL" id="KAJ8015624.1"/>
    </source>
</evidence>
<organism evidence="1 2">
    <name type="scientific">Dallia pectoralis</name>
    <name type="common">Alaska blackfish</name>
    <dbReference type="NCBI Taxonomy" id="75939"/>
    <lineage>
        <taxon>Eukaryota</taxon>
        <taxon>Metazoa</taxon>
        <taxon>Chordata</taxon>
        <taxon>Craniata</taxon>
        <taxon>Vertebrata</taxon>
        <taxon>Euteleostomi</taxon>
        <taxon>Actinopterygii</taxon>
        <taxon>Neopterygii</taxon>
        <taxon>Teleostei</taxon>
        <taxon>Protacanthopterygii</taxon>
        <taxon>Esociformes</taxon>
        <taxon>Umbridae</taxon>
        <taxon>Dallia</taxon>
    </lineage>
</organism>
<proteinExistence type="predicted"/>
<dbReference type="EMBL" id="CM055729">
    <property type="protein sequence ID" value="KAJ8015624.1"/>
    <property type="molecule type" value="Genomic_DNA"/>
</dbReference>
<keyword evidence="2" id="KW-1185">Reference proteome</keyword>